<dbReference type="OrthoDB" id="515887at2759"/>
<dbReference type="CDD" id="cd17335">
    <property type="entry name" value="MFS_MFSD6"/>
    <property type="match status" value="1"/>
</dbReference>
<comment type="subcellular location">
    <subcellularLocation>
        <location evidence="1">Membrane</location>
        <topology evidence="1">Multi-pass membrane protein</topology>
    </subcellularLocation>
</comment>
<evidence type="ECO:0000259" key="7">
    <source>
        <dbReference type="Pfam" id="PF12832"/>
    </source>
</evidence>
<dbReference type="Gene3D" id="1.20.1250.20">
    <property type="entry name" value="MFS general substrate transporter like domains"/>
    <property type="match status" value="3"/>
</dbReference>
<dbReference type="GO" id="GO:0016020">
    <property type="term" value="C:membrane"/>
    <property type="evidence" value="ECO:0007669"/>
    <property type="project" value="UniProtKB-SubCell"/>
</dbReference>
<keyword evidence="4 6" id="KW-1133">Transmembrane helix</keyword>
<feature type="transmembrane region" description="Helical" evidence="6">
    <location>
        <begin position="38"/>
        <end position="63"/>
    </location>
</feature>
<feature type="transmembrane region" description="Helical" evidence="6">
    <location>
        <begin position="291"/>
        <end position="308"/>
    </location>
</feature>
<keyword evidence="9" id="KW-1185">Reference proteome</keyword>
<feature type="transmembrane region" description="Helical" evidence="6">
    <location>
        <begin position="250"/>
        <end position="279"/>
    </location>
</feature>
<keyword evidence="5 6" id="KW-0472">Membrane</keyword>
<reference evidence="8 9" key="1">
    <citation type="submission" date="2019-01" db="EMBL/GenBank/DDBJ databases">
        <authorList>
            <person name="Sayadi A."/>
        </authorList>
    </citation>
    <scope>NUCLEOTIDE SEQUENCE [LARGE SCALE GENOMIC DNA]</scope>
</reference>
<organism evidence="8 9">
    <name type="scientific">Callosobruchus maculatus</name>
    <name type="common">Southern cowpea weevil</name>
    <name type="synonym">Pulse bruchid</name>
    <dbReference type="NCBI Taxonomy" id="64391"/>
    <lineage>
        <taxon>Eukaryota</taxon>
        <taxon>Metazoa</taxon>
        <taxon>Ecdysozoa</taxon>
        <taxon>Arthropoda</taxon>
        <taxon>Hexapoda</taxon>
        <taxon>Insecta</taxon>
        <taxon>Pterygota</taxon>
        <taxon>Neoptera</taxon>
        <taxon>Endopterygota</taxon>
        <taxon>Coleoptera</taxon>
        <taxon>Polyphaga</taxon>
        <taxon>Cucujiformia</taxon>
        <taxon>Chrysomeloidea</taxon>
        <taxon>Chrysomelidae</taxon>
        <taxon>Bruchinae</taxon>
        <taxon>Bruchini</taxon>
        <taxon>Callosobruchus</taxon>
    </lineage>
</organism>
<comment type="similarity">
    <text evidence="2">Belongs to the major facilitator superfamily. MFSD6 family.</text>
</comment>
<dbReference type="SUPFAM" id="SSF103473">
    <property type="entry name" value="MFS general substrate transporter"/>
    <property type="match status" value="1"/>
</dbReference>
<sequence length="585" mass="64980">MMGLQINKKLLPMKFHYFLYNAGTGPVVAYLSSYARQLGFSSVVVGLIYTILPVSGMLAKPLFGSIADRFHCHKQLFLVNQLVTAVTFLAIFYSPKIELNHSVDFSCQNSELTFSTYMAGNLDKCTMEQIKKDETIKQCQMNCKVDANLTSLLCDEWKLKEYCDPPYAESLPFTAYVPKSKMTAIRQKDGSIVSFGISNITFENNTITEAKCQGSSMFTTCVLECDDYDIMQMVTKPAIADSDAYNMYQFWFFLAFMILMWVSMAITVSIGDAICFELLGDEPGKYGYQRLFGSLGWGFIAAITGVLIDLFSKGKAEKDYTIAFYMGASFLVLDFVISSRVQHKQTRMSSNILRDIGKWLLNARIIVFLLWCVAVGMCTGLIWNFLYWLLEDLAASKGCDAKAHIKTLQGLVQAVQCLGGEVPFLFLSGRILKKIGHENTMSLILLGLGCRLVLHSLVTNPWLTLPVELFNGLTFGLAFACMASYASIVAPPGTEATVQGMVGAVFEGIGVSLGSTVAGLSYNKYGGSLTFRYFGFSSFILCIVHVAAQYVIKVRESQTTQYSPPKKTLEKIKAADHQELTFFQL</sequence>
<dbReference type="AlphaFoldDB" id="A0A653BNG2"/>
<feature type="transmembrane region" description="Helical" evidence="6">
    <location>
        <begin position="320"/>
        <end position="338"/>
    </location>
</feature>
<feature type="transmembrane region" description="Helical" evidence="6">
    <location>
        <begin position="469"/>
        <end position="490"/>
    </location>
</feature>
<proteinExistence type="inferred from homology"/>
<evidence type="ECO:0000256" key="5">
    <source>
        <dbReference type="ARBA" id="ARBA00023136"/>
    </source>
</evidence>
<evidence type="ECO:0000256" key="1">
    <source>
        <dbReference type="ARBA" id="ARBA00004141"/>
    </source>
</evidence>
<evidence type="ECO:0000313" key="9">
    <source>
        <dbReference type="Proteomes" id="UP000410492"/>
    </source>
</evidence>
<dbReference type="PANTHER" id="PTHR16172:SF30">
    <property type="entry name" value="SUGAR BABY, ISOFORM C"/>
    <property type="match status" value="1"/>
</dbReference>
<feature type="transmembrane region" description="Helical" evidence="6">
    <location>
        <begin position="502"/>
        <end position="521"/>
    </location>
</feature>
<evidence type="ECO:0000313" key="8">
    <source>
        <dbReference type="EMBL" id="VEN37148.1"/>
    </source>
</evidence>
<dbReference type="InterPro" id="IPR024989">
    <property type="entry name" value="MFS_assoc_dom"/>
</dbReference>
<feature type="transmembrane region" description="Helical" evidence="6">
    <location>
        <begin position="443"/>
        <end position="463"/>
    </location>
</feature>
<feature type="transmembrane region" description="Helical" evidence="6">
    <location>
        <begin position="533"/>
        <end position="552"/>
    </location>
</feature>
<feature type="domain" description="Major facilitator superfamily associated" evidence="7">
    <location>
        <begin position="12"/>
        <end position="532"/>
    </location>
</feature>
<evidence type="ECO:0000256" key="3">
    <source>
        <dbReference type="ARBA" id="ARBA00022692"/>
    </source>
</evidence>
<dbReference type="EMBL" id="CAACVG010003061">
    <property type="protein sequence ID" value="VEN37148.1"/>
    <property type="molecule type" value="Genomic_DNA"/>
</dbReference>
<protein>
    <recommendedName>
        <fullName evidence="7">Major facilitator superfamily associated domain-containing protein</fullName>
    </recommendedName>
</protein>
<name>A0A653BNG2_CALMS</name>
<accession>A0A653BNG2</accession>
<feature type="transmembrane region" description="Helical" evidence="6">
    <location>
        <begin position="15"/>
        <end position="32"/>
    </location>
</feature>
<dbReference type="InterPro" id="IPR036259">
    <property type="entry name" value="MFS_trans_sf"/>
</dbReference>
<keyword evidence="3 6" id="KW-0812">Transmembrane</keyword>
<dbReference type="Proteomes" id="UP000410492">
    <property type="component" value="Unassembled WGS sequence"/>
</dbReference>
<evidence type="ECO:0000256" key="6">
    <source>
        <dbReference type="SAM" id="Phobius"/>
    </source>
</evidence>
<evidence type="ECO:0000256" key="2">
    <source>
        <dbReference type="ARBA" id="ARBA00005241"/>
    </source>
</evidence>
<feature type="transmembrane region" description="Helical" evidence="6">
    <location>
        <begin position="75"/>
        <end position="93"/>
    </location>
</feature>
<gene>
    <name evidence="8" type="ORF">CALMAC_LOCUS2498</name>
</gene>
<dbReference type="Pfam" id="PF12832">
    <property type="entry name" value="MFS_1_like"/>
    <property type="match status" value="1"/>
</dbReference>
<dbReference type="PANTHER" id="PTHR16172">
    <property type="entry name" value="MAJOR FACILITATOR SUPERFAMILY DOMAIN-CONTAINING PROTEIN 6-LIKE"/>
    <property type="match status" value="1"/>
</dbReference>
<dbReference type="InterPro" id="IPR051717">
    <property type="entry name" value="MFS_MFSD6"/>
</dbReference>
<evidence type="ECO:0000256" key="4">
    <source>
        <dbReference type="ARBA" id="ARBA00022989"/>
    </source>
</evidence>
<feature type="transmembrane region" description="Helical" evidence="6">
    <location>
        <begin position="359"/>
        <end position="390"/>
    </location>
</feature>